<reference evidence="5 6" key="1">
    <citation type="submission" date="2023-08" db="EMBL/GenBank/DDBJ databases">
        <authorList>
            <person name="Park J.-S."/>
        </authorList>
    </citation>
    <scope>NUCLEOTIDE SEQUENCE [LARGE SCALE GENOMIC DNA]</scope>
    <source>
        <strain evidence="5 6">2205BS29-5</strain>
    </source>
</reference>
<dbReference type="InterPro" id="IPR020084">
    <property type="entry name" value="NUDIX_hydrolase_CS"/>
</dbReference>
<dbReference type="PANTHER" id="PTHR43046">
    <property type="entry name" value="GDP-MANNOSE MANNOSYL HYDROLASE"/>
    <property type="match status" value="1"/>
</dbReference>
<dbReference type="InterPro" id="IPR015797">
    <property type="entry name" value="NUDIX_hydrolase-like_dom_sf"/>
</dbReference>
<keyword evidence="6" id="KW-1185">Reference proteome</keyword>
<evidence type="ECO:0000256" key="1">
    <source>
        <dbReference type="ARBA" id="ARBA00001946"/>
    </source>
</evidence>
<dbReference type="InterPro" id="IPR000086">
    <property type="entry name" value="NUDIX_hydrolase_dom"/>
</dbReference>
<protein>
    <submittedName>
        <fullName evidence="5">NUDIX hydrolase</fullName>
    </submittedName>
</protein>
<dbReference type="Gene3D" id="3.90.79.10">
    <property type="entry name" value="Nucleoside Triphosphate Pyrophosphohydrolase"/>
    <property type="match status" value="1"/>
</dbReference>
<proteinExistence type="inferred from homology"/>
<comment type="cofactor">
    <cofactor evidence="1">
        <name>Mg(2+)</name>
        <dbReference type="ChEBI" id="CHEBI:18420"/>
    </cofactor>
</comment>
<evidence type="ECO:0000256" key="3">
    <source>
        <dbReference type="RuleBase" id="RU003476"/>
    </source>
</evidence>
<dbReference type="SUPFAM" id="SSF55811">
    <property type="entry name" value="Nudix"/>
    <property type="match status" value="1"/>
</dbReference>
<dbReference type="GO" id="GO:0016787">
    <property type="term" value="F:hydrolase activity"/>
    <property type="evidence" value="ECO:0007669"/>
    <property type="project" value="UniProtKB-KW"/>
</dbReference>
<evidence type="ECO:0000256" key="2">
    <source>
        <dbReference type="ARBA" id="ARBA00022801"/>
    </source>
</evidence>
<dbReference type="EMBL" id="JAVAMQ010000015">
    <property type="protein sequence ID" value="MDP5308329.1"/>
    <property type="molecule type" value="Genomic_DNA"/>
</dbReference>
<name>A0ABT9JF07_9RHOB</name>
<comment type="caution">
    <text evidence="5">The sequence shown here is derived from an EMBL/GenBank/DDBJ whole genome shotgun (WGS) entry which is preliminary data.</text>
</comment>
<dbReference type="PANTHER" id="PTHR43046:SF14">
    <property type="entry name" value="MUTT_NUDIX FAMILY PROTEIN"/>
    <property type="match status" value="1"/>
</dbReference>
<dbReference type="Pfam" id="PF00293">
    <property type="entry name" value="NUDIX"/>
    <property type="match status" value="1"/>
</dbReference>
<evidence type="ECO:0000259" key="4">
    <source>
        <dbReference type="PROSITE" id="PS51462"/>
    </source>
</evidence>
<dbReference type="InterPro" id="IPR020476">
    <property type="entry name" value="Nudix_hydrolase"/>
</dbReference>
<accession>A0ABT9JF07</accession>
<dbReference type="RefSeq" id="WP_305964175.1">
    <property type="nucleotide sequence ID" value="NZ_JAVAMQ010000015.1"/>
</dbReference>
<dbReference type="PROSITE" id="PS51462">
    <property type="entry name" value="NUDIX"/>
    <property type="match status" value="1"/>
</dbReference>
<gene>
    <name evidence="5" type="ORF">Q5Y72_14685</name>
</gene>
<dbReference type="Proteomes" id="UP001224997">
    <property type="component" value="Unassembled WGS sequence"/>
</dbReference>
<organism evidence="5 6">
    <name type="scientific">Paracoccus spongiarum</name>
    <dbReference type="NCBI Taxonomy" id="3064387"/>
    <lineage>
        <taxon>Bacteria</taxon>
        <taxon>Pseudomonadati</taxon>
        <taxon>Pseudomonadota</taxon>
        <taxon>Alphaproteobacteria</taxon>
        <taxon>Rhodobacterales</taxon>
        <taxon>Paracoccaceae</taxon>
        <taxon>Paracoccus</taxon>
    </lineage>
</organism>
<dbReference type="PROSITE" id="PS00893">
    <property type="entry name" value="NUDIX_BOX"/>
    <property type="match status" value="1"/>
</dbReference>
<evidence type="ECO:0000313" key="5">
    <source>
        <dbReference type="EMBL" id="MDP5308329.1"/>
    </source>
</evidence>
<comment type="similarity">
    <text evidence="3">Belongs to the Nudix hydrolase family.</text>
</comment>
<evidence type="ECO:0000313" key="6">
    <source>
        <dbReference type="Proteomes" id="UP001224997"/>
    </source>
</evidence>
<keyword evidence="2 3" id="KW-0378">Hydrolase</keyword>
<sequence>MIPRFGPAPRPGQSYRLRPGAYAVLLRGGQVLLTHQDGPEPEYQLPGGGIDAGEGAVAALHREVREETGYRIGALRGLGAYRRFCFMPEYDLMAEKLCGVWLGRPIRRDGPPTEPGHRAVWMAPAAALACLADPGARFWMARALRLRSVL</sequence>
<dbReference type="PRINTS" id="PR00502">
    <property type="entry name" value="NUDIXFAMILY"/>
</dbReference>
<feature type="domain" description="Nudix hydrolase" evidence="4">
    <location>
        <begin position="16"/>
        <end position="148"/>
    </location>
</feature>